<dbReference type="InterPro" id="IPR000073">
    <property type="entry name" value="AB_hydrolase_1"/>
</dbReference>
<dbReference type="InterPro" id="IPR029058">
    <property type="entry name" value="AB_hydrolase_fold"/>
</dbReference>
<proteinExistence type="predicted"/>
<feature type="domain" description="AB hydrolase-1" evidence="2">
    <location>
        <begin position="20"/>
        <end position="251"/>
    </location>
</feature>
<dbReference type="RefSeq" id="WP_326509999.1">
    <property type="nucleotide sequence ID" value="NZ_JAWIIV010000052.1"/>
</dbReference>
<dbReference type="Pfam" id="PF00561">
    <property type="entry name" value="Abhydrolase_1"/>
    <property type="match status" value="1"/>
</dbReference>
<dbReference type="Gene3D" id="3.40.50.1820">
    <property type="entry name" value="alpha/beta hydrolase"/>
    <property type="match status" value="1"/>
</dbReference>
<evidence type="ECO:0000256" key="1">
    <source>
        <dbReference type="ARBA" id="ARBA00022801"/>
    </source>
</evidence>
<dbReference type="Proteomes" id="UP001352263">
    <property type="component" value="Unassembled WGS sequence"/>
</dbReference>
<name>A0ABU6JI85_9BURK</name>
<keyword evidence="1 3" id="KW-0378">Hydrolase</keyword>
<evidence type="ECO:0000313" key="4">
    <source>
        <dbReference type="Proteomes" id="UP001352263"/>
    </source>
</evidence>
<dbReference type="SUPFAM" id="SSF53474">
    <property type="entry name" value="alpha/beta-Hydrolases"/>
    <property type="match status" value="1"/>
</dbReference>
<comment type="caution">
    <text evidence="3">The sequence shown here is derived from an EMBL/GenBank/DDBJ whole genome shotgun (WGS) entry which is preliminary data.</text>
</comment>
<reference evidence="3 4" key="1">
    <citation type="submission" date="2023-10" db="EMBL/GenBank/DDBJ databases">
        <title>Noviherbaspirillum sp. CPCC 100848 genome assembly.</title>
        <authorList>
            <person name="Li X.Y."/>
            <person name="Fang X.M."/>
        </authorList>
    </citation>
    <scope>NUCLEOTIDE SEQUENCE [LARGE SCALE GENOMIC DNA]</scope>
    <source>
        <strain evidence="3 4">CPCC 100848</strain>
    </source>
</reference>
<evidence type="ECO:0000313" key="3">
    <source>
        <dbReference type="EMBL" id="MEC4723386.1"/>
    </source>
</evidence>
<protein>
    <submittedName>
        <fullName evidence="3">Alpha/beta hydrolase</fullName>
    </submittedName>
</protein>
<keyword evidence="4" id="KW-1185">Reference proteome</keyword>
<evidence type="ECO:0000259" key="2">
    <source>
        <dbReference type="Pfam" id="PF00561"/>
    </source>
</evidence>
<dbReference type="InterPro" id="IPR000639">
    <property type="entry name" value="Epox_hydrolase-like"/>
</dbReference>
<dbReference type="PANTHER" id="PTHR43798:SF31">
    <property type="entry name" value="AB HYDROLASE SUPERFAMILY PROTEIN YCLE"/>
    <property type="match status" value="1"/>
</dbReference>
<dbReference type="EMBL" id="JAWIIV010000052">
    <property type="protein sequence ID" value="MEC4723386.1"/>
    <property type="molecule type" value="Genomic_DNA"/>
</dbReference>
<gene>
    <name evidence="3" type="ORF">RY831_30005</name>
</gene>
<organism evidence="3 4">
    <name type="scientific">Noviherbaspirillum album</name>
    <dbReference type="NCBI Taxonomy" id="3080276"/>
    <lineage>
        <taxon>Bacteria</taxon>
        <taxon>Pseudomonadati</taxon>
        <taxon>Pseudomonadota</taxon>
        <taxon>Betaproteobacteria</taxon>
        <taxon>Burkholderiales</taxon>
        <taxon>Oxalobacteraceae</taxon>
        <taxon>Noviherbaspirillum</taxon>
    </lineage>
</organism>
<dbReference type="PRINTS" id="PR00412">
    <property type="entry name" value="EPOXHYDRLASE"/>
</dbReference>
<sequence>MSFIESQGVHIYYERHGSGPAVVFCHGAGSNAATWWQQIPVFARQFTCITIDNRCFGRSAAGLEKFEPELFVEDLLRVMNHENIDRAALICQSMGGMTGLRFALRYPQRVSAFVSCDSPLAIDHPEMLANVERFLAGVEATELEDRTLSPQFVRSRPELAFLYAQINRFNPAVYGPSHGLGWGARLSTLSAPAYLLSLQKLQELERPTLFIVGSEDPVVTPAVVRDVASYVRASEVIQIDQAGHSPYFEQPAIFNSEVLKFLSRHLK</sequence>
<accession>A0ABU6JI85</accession>
<dbReference type="GO" id="GO:0016787">
    <property type="term" value="F:hydrolase activity"/>
    <property type="evidence" value="ECO:0007669"/>
    <property type="project" value="UniProtKB-KW"/>
</dbReference>
<dbReference type="InterPro" id="IPR050266">
    <property type="entry name" value="AB_hydrolase_sf"/>
</dbReference>
<dbReference type="PRINTS" id="PR00111">
    <property type="entry name" value="ABHYDROLASE"/>
</dbReference>
<dbReference type="PANTHER" id="PTHR43798">
    <property type="entry name" value="MONOACYLGLYCEROL LIPASE"/>
    <property type="match status" value="1"/>
</dbReference>